<evidence type="ECO:0000313" key="3">
    <source>
        <dbReference type="EMBL" id="WWD19415.1"/>
    </source>
</evidence>
<reference evidence="3" key="2">
    <citation type="submission" date="2024-01" db="EMBL/GenBank/DDBJ databases">
        <title>Comparative genomics of Cryptococcus and Kwoniella reveals pathogenesis evolution and contrasting modes of karyotype evolution via chromosome fusion or intercentromeric recombination.</title>
        <authorList>
            <person name="Coelho M.A."/>
            <person name="David-Palma M."/>
            <person name="Shea T."/>
            <person name="Bowers K."/>
            <person name="McGinley-Smith S."/>
            <person name="Mohammad A.W."/>
            <person name="Gnirke A."/>
            <person name="Yurkov A.M."/>
            <person name="Nowrousian M."/>
            <person name="Sun S."/>
            <person name="Cuomo C.A."/>
            <person name="Heitman J."/>
        </authorList>
    </citation>
    <scope>NUCLEOTIDE SEQUENCE</scope>
    <source>
        <strain evidence="3">CBS 12478</strain>
    </source>
</reference>
<keyword evidence="4" id="KW-1185">Reference proteome</keyword>
<dbReference type="GeneID" id="43585735"/>
<dbReference type="RefSeq" id="XP_065823463.1">
    <property type="nucleotide sequence ID" value="XM_065967391.1"/>
</dbReference>
<dbReference type="InterPro" id="IPR003347">
    <property type="entry name" value="JmjC_dom"/>
</dbReference>
<sequence length="407" mass="44958">MLTINQLAPTTAIRATTGPDSSSNGLMSRRDQHLPLCLFINRSTSHSSYQSPSMSKNTCPVVKPSEEEFKDFVSFIDGIFDIGLEEGMIKVIPPIAANNDHLAGLLSAGTQLSSRKCRFSPPPSDPMLLYSHHAVYTSIVDSRIDLGLFYDNQREETRRLRNLPSMLKDPFKQGYAGIGRDELWEGKWSTEKAFPLDTCEEVLGQVWEGLDDERGVEVVEGLSMADIPPIPDPTPHPDLVNLPDMLHDSDAVSIHYQRFGAPSVWYTTAPDCAEQVEGVLRATYPEQECSEFLQHFPTILSPVAFTQFDIDYHTAVLYPNEILLTFPRSYTQGVNLGFNGVQHSETYPRNHARSWALRETFRRELGVLLDYTAGKRVDLGQFPLGGESDVGSGGTGSSGVGSATAGE</sequence>
<dbReference type="GO" id="GO:0032454">
    <property type="term" value="F:histone H3K9 demethylase activity"/>
    <property type="evidence" value="ECO:0007669"/>
    <property type="project" value="TreeGrafter"/>
</dbReference>
<gene>
    <name evidence="3" type="ORF">CI109_103875</name>
</gene>
<evidence type="ECO:0000313" key="4">
    <source>
        <dbReference type="Proteomes" id="UP000322225"/>
    </source>
</evidence>
<dbReference type="Pfam" id="PF02373">
    <property type="entry name" value="JmjC"/>
    <property type="match status" value="1"/>
</dbReference>
<dbReference type="PANTHER" id="PTHR10694:SF7">
    <property type="entry name" value="[HISTONE H3]-TRIMETHYL-L-LYSINE(9) DEMETHYLASE"/>
    <property type="match status" value="1"/>
</dbReference>
<dbReference type="KEGG" id="ksn:43585735"/>
<dbReference type="SMART" id="SM00545">
    <property type="entry name" value="JmjN"/>
    <property type="match status" value="1"/>
</dbReference>
<dbReference type="Pfam" id="PF02375">
    <property type="entry name" value="JmjN"/>
    <property type="match status" value="1"/>
</dbReference>
<dbReference type="InterPro" id="IPR003349">
    <property type="entry name" value="JmjN"/>
</dbReference>
<name>A0AAJ8MVX1_9TREE</name>
<dbReference type="AlphaFoldDB" id="A0AAJ8MVX1"/>
<dbReference type="EMBL" id="CP144056">
    <property type="protein sequence ID" value="WWD19415.1"/>
    <property type="molecule type" value="Genomic_DNA"/>
</dbReference>
<evidence type="ECO:0000256" key="1">
    <source>
        <dbReference type="SAM" id="MobiDB-lite"/>
    </source>
</evidence>
<accession>A0AAJ8MVX1</accession>
<dbReference type="GO" id="GO:0005634">
    <property type="term" value="C:nucleus"/>
    <property type="evidence" value="ECO:0007669"/>
    <property type="project" value="TreeGrafter"/>
</dbReference>
<dbReference type="GO" id="GO:0051864">
    <property type="term" value="F:histone H3K36 demethylase activity"/>
    <property type="evidence" value="ECO:0007669"/>
    <property type="project" value="TreeGrafter"/>
</dbReference>
<organism evidence="3 4">
    <name type="scientific">Kwoniella shandongensis</name>
    <dbReference type="NCBI Taxonomy" id="1734106"/>
    <lineage>
        <taxon>Eukaryota</taxon>
        <taxon>Fungi</taxon>
        <taxon>Dikarya</taxon>
        <taxon>Basidiomycota</taxon>
        <taxon>Agaricomycotina</taxon>
        <taxon>Tremellomycetes</taxon>
        <taxon>Tremellales</taxon>
        <taxon>Cryptococcaceae</taxon>
        <taxon>Kwoniella</taxon>
    </lineage>
</organism>
<dbReference type="GO" id="GO:0010468">
    <property type="term" value="P:regulation of gene expression"/>
    <property type="evidence" value="ECO:0007669"/>
    <property type="project" value="TreeGrafter"/>
</dbReference>
<reference evidence="3" key="1">
    <citation type="submission" date="2017-08" db="EMBL/GenBank/DDBJ databases">
        <authorList>
            <person name="Cuomo C."/>
            <person name="Billmyre B."/>
            <person name="Heitman J."/>
        </authorList>
    </citation>
    <scope>NUCLEOTIDE SEQUENCE</scope>
    <source>
        <strain evidence="3">CBS 12478</strain>
    </source>
</reference>
<proteinExistence type="predicted"/>
<evidence type="ECO:0000259" key="2">
    <source>
        <dbReference type="PROSITE" id="PS51183"/>
    </source>
</evidence>
<dbReference type="PANTHER" id="PTHR10694">
    <property type="entry name" value="LYSINE-SPECIFIC DEMETHYLASE"/>
    <property type="match status" value="1"/>
</dbReference>
<dbReference type="GO" id="GO:0000785">
    <property type="term" value="C:chromatin"/>
    <property type="evidence" value="ECO:0007669"/>
    <property type="project" value="TreeGrafter"/>
</dbReference>
<feature type="region of interest" description="Disordered" evidence="1">
    <location>
        <begin position="1"/>
        <end position="27"/>
    </location>
</feature>
<feature type="domain" description="JmjN" evidence="2">
    <location>
        <begin position="59"/>
        <end position="100"/>
    </location>
</feature>
<feature type="region of interest" description="Disordered" evidence="1">
    <location>
        <begin position="388"/>
        <end position="407"/>
    </location>
</feature>
<protein>
    <recommendedName>
        <fullName evidence="2">JmjN domain-containing protein</fullName>
    </recommendedName>
</protein>
<dbReference type="Proteomes" id="UP000322225">
    <property type="component" value="Chromosome 6"/>
</dbReference>
<dbReference type="Gene3D" id="2.60.120.650">
    <property type="entry name" value="Cupin"/>
    <property type="match status" value="2"/>
</dbReference>
<dbReference type="PROSITE" id="PS51183">
    <property type="entry name" value="JMJN"/>
    <property type="match status" value="1"/>
</dbReference>